<dbReference type="GO" id="GO:0003677">
    <property type="term" value="F:DNA binding"/>
    <property type="evidence" value="ECO:0007669"/>
    <property type="project" value="InterPro"/>
</dbReference>
<dbReference type="Pfam" id="PF13464">
    <property type="entry name" value="RodZ_C"/>
    <property type="match status" value="1"/>
</dbReference>
<evidence type="ECO:0000256" key="2">
    <source>
        <dbReference type="SAM" id="Phobius"/>
    </source>
</evidence>
<comment type="caution">
    <text evidence="4">The sequence shown here is derived from an EMBL/GenBank/DDBJ whole genome shotgun (WGS) entry which is preliminary data.</text>
</comment>
<dbReference type="AlphaFoldDB" id="A0AAW5DUJ7"/>
<dbReference type="Proteomes" id="UP001431131">
    <property type="component" value="Unassembled WGS sequence"/>
</dbReference>
<dbReference type="InterPro" id="IPR050400">
    <property type="entry name" value="Bact_Cytoskel_RodZ"/>
</dbReference>
<gene>
    <name evidence="4" type="ORF">MJG50_00125</name>
</gene>
<dbReference type="RefSeq" id="WP_240251639.1">
    <property type="nucleotide sequence ID" value="NZ_JAKTTI010000001.1"/>
</dbReference>
<dbReference type="PANTHER" id="PTHR34475">
    <property type="match status" value="1"/>
</dbReference>
<organism evidence="4 5">
    <name type="scientific">Fredinandcohnia quinoae</name>
    <dbReference type="NCBI Taxonomy" id="2918902"/>
    <lineage>
        <taxon>Bacteria</taxon>
        <taxon>Bacillati</taxon>
        <taxon>Bacillota</taxon>
        <taxon>Bacilli</taxon>
        <taxon>Bacillales</taxon>
        <taxon>Bacillaceae</taxon>
        <taxon>Fredinandcohnia</taxon>
    </lineage>
</organism>
<feature type="transmembrane region" description="Helical" evidence="2">
    <location>
        <begin position="104"/>
        <end position="127"/>
    </location>
</feature>
<dbReference type="PANTHER" id="PTHR34475:SF1">
    <property type="entry name" value="CYTOSKELETON PROTEIN RODZ"/>
    <property type="match status" value="1"/>
</dbReference>
<feature type="compositionally biased region" description="Acidic residues" evidence="1">
    <location>
        <begin position="163"/>
        <end position="187"/>
    </location>
</feature>
<dbReference type="EMBL" id="JAKTTI010000001">
    <property type="protein sequence ID" value="MCH1623713.1"/>
    <property type="molecule type" value="Genomic_DNA"/>
</dbReference>
<dbReference type="SMART" id="SM00530">
    <property type="entry name" value="HTH_XRE"/>
    <property type="match status" value="1"/>
</dbReference>
<dbReference type="InterPro" id="IPR025194">
    <property type="entry name" value="RodZ-like_C"/>
</dbReference>
<reference evidence="4" key="1">
    <citation type="submission" date="2022-02" db="EMBL/GenBank/DDBJ databases">
        <title>Fredinandcohnia quinoae sp. nov. isolated from Chenopodium quinoa seeds.</title>
        <authorList>
            <person name="Saati-Santamaria Z."/>
            <person name="Flores-Felix J.D."/>
            <person name="Igual J.M."/>
            <person name="Velazquez E."/>
            <person name="Garcia-Fraile P."/>
            <person name="Martinez-Molina E."/>
        </authorList>
    </citation>
    <scope>NUCLEOTIDE SEQUENCE</scope>
    <source>
        <strain evidence="4">SECRCQ15</strain>
    </source>
</reference>
<protein>
    <submittedName>
        <fullName evidence="4">Helix-turn-helix domain-containing protein</fullName>
    </submittedName>
</protein>
<proteinExistence type="predicted"/>
<dbReference type="InterPro" id="IPR010982">
    <property type="entry name" value="Lambda_DNA-bd_dom_sf"/>
</dbReference>
<feature type="region of interest" description="Disordered" evidence="1">
    <location>
        <begin position="137"/>
        <end position="202"/>
    </location>
</feature>
<accession>A0AAW5DUJ7</accession>
<keyword evidence="2" id="KW-0812">Transmembrane</keyword>
<sequence length="303" mass="34528">MTELGDRLREAREAKNLTLDDLQNLTKIQKRYLIGIEEGNYNVMPGKFYVRAFIKQYAEAVGLEAEQLFDEYKTDIPGTYNEDIPEQISRVRTRKQISTKSSKLVEMVPMILVIVFILGGLFAFWWFQKGNDVAESPKKEIESEQTQYDESNEDPPNNKKDEDVDDAVAGETDDTTDDTSGEDDEAVEEKPVQELVQTEKGSSTATYELKNAEAFMVELTAKVDGQAWVDVKNKKNHKFIYETIADGQMEKLDLTNETEVIFNIGRSSDLEVKINGEIFEYPFDPSKVVTQKITIRYTPAVTE</sequence>
<keyword evidence="5" id="KW-1185">Reference proteome</keyword>
<dbReference type="InterPro" id="IPR001387">
    <property type="entry name" value="Cro/C1-type_HTH"/>
</dbReference>
<evidence type="ECO:0000313" key="4">
    <source>
        <dbReference type="EMBL" id="MCH1623713.1"/>
    </source>
</evidence>
<evidence type="ECO:0000313" key="5">
    <source>
        <dbReference type="Proteomes" id="UP001431131"/>
    </source>
</evidence>
<keyword evidence="2" id="KW-1133">Transmembrane helix</keyword>
<dbReference type="Gene3D" id="1.10.260.40">
    <property type="entry name" value="lambda repressor-like DNA-binding domains"/>
    <property type="match status" value="1"/>
</dbReference>
<name>A0AAW5DUJ7_9BACI</name>
<evidence type="ECO:0000259" key="3">
    <source>
        <dbReference type="PROSITE" id="PS50943"/>
    </source>
</evidence>
<dbReference type="CDD" id="cd00093">
    <property type="entry name" value="HTH_XRE"/>
    <property type="match status" value="1"/>
</dbReference>
<evidence type="ECO:0000256" key="1">
    <source>
        <dbReference type="SAM" id="MobiDB-lite"/>
    </source>
</evidence>
<keyword evidence="2" id="KW-0472">Membrane</keyword>
<dbReference type="PROSITE" id="PS50943">
    <property type="entry name" value="HTH_CROC1"/>
    <property type="match status" value="1"/>
</dbReference>
<dbReference type="SUPFAM" id="SSF47413">
    <property type="entry name" value="lambda repressor-like DNA-binding domains"/>
    <property type="match status" value="1"/>
</dbReference>
<dbReference type="Pfam" id="PF13413">
    <property type="entry name" value="HTH_25"/>
    <property type="match status" value="1"/>
</dbReference>
<feature type="domain" description="HTH cro/C1-type" evidence="3">
    <location>
        <begin position="8"/>
        <end position="42"/>
    </location>
</feature>